<gene>
    <name evidence="1" type="ORF">GJU42_09345</name>
    <name evidence="2" type="ORF">SAMN06265349_103592</name>
</gene>
<dbReference type="EMBL" id="FXTA01000003">
    <property type="protein sequence ID" value="SMO75266.1"/>
    <property type="molecule type" value="Genomic_DNA"/>
</dbReference>
<reference evidence="2 3" key="1">
    <citation type="submission" date="2017-05" db="EMBL/GenBank/DDBJ databases">
        <authorList>
            <person name="Varghese N."/>
            <person name="Submissions S."/>
        </authorList>
    </citation>
    <scope>NUCLEOTIDE SEQUENCE [LARGE SCALE GENOMIC DNA]</scope>
    <source>
        <strain evidence="2 3">DSM 19382</strain>
    </source>
</reference>
<evidence type="ECO:0000313" key="3">
    <source>
        <dbReference type="Proteomes" id="UP000317289"/>
    </source>
</evidence>
<dbReference type="Proteomes" id="UP000317289">
    <property type="component" value="Unassembled WGS sequence"/>
</dbReference>
<sequence>MKKLSFYFFLIYCSVNSQVVGCNDLYAKNYDKTAIENNGSCQYENFKIRPKYSIRLNDSIKETSGLISFENLLWTHNDDHDKIIYGLDTLGKIKKKVILNKAINNDWEEISQDSSSVYIGDFGNNYSGNRNDLRILKINKKDFFEENPTIETISFKYADQTDFSPKKQNATDFDCEAFIVSKDSIYLFTKQWKSSKTSIYVLPNQPGNYIAQLKQTLDTKGLVTGATYLESKKLITLCGYSKLGKPFLYLLYGFKNNDFLSGNKRRIDLQLSFHQIEGITTIDGLHYYLTNETLIRKPIINVPAQIHYLDLSPILNQYINP</sequence>
<reference evidence="1 4" key="2">
    <citation type="submission" date="2019-11" db="EMBL/GenBank/DDBJ databases">
        <title>Flavobacterium resistens genome.</title>
        <authorList>
            <person name="Wilson V.M."/>
            <person name="Newman J.D."/>
        </authorList>
    </citation>
    <scope>NUCLEOTIDE SEQUENCE [LARGE SCALE GENOMIC DNA]</scope>
    <source>
        <strain evidence="1 4">DSM 19382</strain>
    </source>
</reference>
<dbReference type="Proteomes" id="UP000468990">
    <property type="component" value="Unassembled WGS sequence"/>
</dbReference>
<proteinExistence type="predicted"/>
<evidence type="ECO:0000313" key="2">
    <source>
        <dbReference type="EMBL" id="SMO75266.1"/>
    </source>
</evidence>
<dbReference type="RefSeq" id="WP_142451223.1">
    <property type="nucleotide sequence ID" value="NZ_FXTA01000003.1"/>
</dbReference>
<name>A0A521DU72_9FLAO</name>
<evidence type="ECO:0000313" key="4">
    <source>
        <dbReference type="Proteomes" id="UP000468990"/>
    </source>
</evidence>
<protein>
    <submittedName>
        <fullName evidence="1">T9SS C-terminal target domain-containing protein</fullName>
    </submittedName>
</protein>
<dbReference type="AlphaFoldDB" id="A0A521DU72"/>
<evidence type="ECO:0000313" key="1">
    <source>
        <dbReference type="EMBL" id="MRX68160.1"/>
    </source>
</evidence>
<dbReference type="EMBL" id="WKKG01000004">
    <property type="protein sequence ID" value="MRX68160.1"/>
    <property type="molecule type" value="Genomic_DNA"/>
</dbReference>
<keyword evidence="4" id="KW-1185">Reference proteome</keyword>
<dbReference type="OrthoDB" id="9798438at2"/>
<accession>A0A521DU72</accession>
<organism evidence="2 3">
    <name type="scientific">Flavobacterium resistens</name>
    <dbReference type="NCBI Taxonomy" id="443612"/>
    <lineage>
        <taxon>Bacteria</taxon>
        <taxon>Pseudomonadati</taxon>
        <taxon>Bacteroidota</taxon>
        <taxon>Flavobacteriia</taxon>
        <taxon>Flavobacteriales</taxon>
        <taxon>Flavobacteriaceae</taxon>
        <taxon>Flavobacterium</taxon>
    </lineage>
</organism>